<dbReference type="SUPFAM" id="SSF52540">
    <property type="entry name" value="P-loop containing nucleoside triphosphate hydrolases"/>
    <property type="match status" value="1"/>
</dbReference>
<sequence>MRIDRIKLNNYKRFGAFEVPLDPRFNLFVGDNASGKTTILDAIQVGLDSWFIGMKSVEGIGSISQEEVHVVPHPHSDVVTFEKQFPARVEFIGTVMDREVSWSRELGRDGGRTTTVGAKDLALIAAETDQFVRAGKSVTLPLVCSYGTERLWYETPQRKRESKKGPVRRYPSRFDGYRNCTAFEIQQTDLLKWIRAEVSASQQRQSETTALSVIKDAIIGCVEDAQKVYYDERYQELIVVMQHMGHQMFSNLSDGQRVMLTLIGDLAKRAVTLNPHLEKDVLNRTPGVVTIDELDLHLHPKWQRRVIHDLKRTFPMVQFIATTHSPQLVGEALPHEIRVLEGEEATPPSRSFGIDSSRILEEVMHVSRRNEETRSLLSKMANEIDREDLGEAKKTLGEVEQKLGQADPEVTGANTLINLLETTQ</sequence>
<comment type="caution">
    <text evidence="2">The sequence shown here is derived from an EMBL/GenBank/DDBJ whole genome shotgun (WGS) entry which is preliminary data.</text>
</comment>
<dbReference type="InterPro" id="IPR027417">
    <property type="entry name" value="P-loop_NTPase"/>
</dbReference>
<dbReference type="Pfam" id="PF13304">
    <property type="entry name" value="AAA_21"/>
    <property type="match status" value="1"/>
</dbReference>
<feature type="domain" description="ATPase AAA-type core" evidence="1">
    <location>
        <begin position="25"/>
        <end position="329"/>
    </location>
</feature>
<evidence type="ECO:0000313" key="3">
    <source>
        <dbReference type="Proteomes" id="UP001596091"/>
    </source>
</evidence>
<dbReference type="InterPro" id="IPR003959">
    <property type="entry name" value="ATPase_AAA_core"/>
</dbReference>
<gene>
    <name evidence="2" type="ORF">ACFPT7_05435</name>
</gene>
<dbReference type="RefSeq" id="WP_263337270.1">
    <property type="nucleotide sequence ID" value="NZ_JAGSYH010000004.1"/>
</dbReference>
<dbReference type="Gene3D" id="3.40.50.300">
    <property type="entry name" value="P-loop containing nucleotide triphosphate hydrolases"/>
    <property type="match status" value="1"/>
</dbReference>
<dbReference type="PANTHER" id="PTHR32182">
    <property type="entry name" value="DNA REPLICATION AND REPAIR PROTEIN RECF"/>
    <property type="match status" value="1"/>
</dbReference>
<name>A0ABW1EBN7_9BACT</name>
<evidence type="ECO:0000259" key="1">
    <source>
        <dbReference type="Pfam" id="PF13304"/>
    </source>
</evidence>
<dbReference type="EMBL" id="JBHSPH010000002">
    <property type="protein sequence ID" value="MFC5861726.1"/>
    <property type="molecule type" value="Genomic_DNA"/>
</dbReference>
<accession>A0ABW1EBN7</accession>
<evidence type="ECO:0000313" key="2">
    <source>
        <dbReference type="EMBL" id="MFC5861726.1"/>
    </source>
</evidence>
<reference evidence="3" key="1">
    <citation type="journal article" date="2019" name="Int. J. Syst. Evol. Microbiol.">
        <title>The Global Catalogue of Microorganisms (GCM) 10K type strain sequencing project: providing services to taxonomists for standard genome sequencing and annotation.</title>
        <authorList>
            <consortium name="The Broad Institute Genomics Platform"/>
            <consortium name="The Broad Institute Genome Sequencing Center for Infectious Disease"/>
            <person name="Wu L."/>
            <person name="Ma J."/>
        </authorList>
    </citation>
    <scope>NUCLEOTIDE SEQUENCE [LARGE SCALE GENOMIC DNA]</scope>
    <source>
        <strain evidence="3">JCM 4087</strain>
    </source>
</reference>
<dbReference type="Proteomes" id="UP001596091">
    <property type="component" value="Unassembled WGS sequence"/>
</dbReference>
<organism evidence="2 3">
    <name type="scientific">Acidicapsa dinghuensis</name>
    <dbReference type="NCBI Taxonomy" id="2218256"/>
    <lineage>
        <taxon>Bacteria</taxon>
        <taxon>Pseudomonadati</taxon>
        <taxon>Acidobacteriota</taxon>
        <taxon>Terriglobia</taxon>
        <taxon>Terriglobales</taxon>
        <taxon>Acidobacteriaceae</taxon>
        <taxon>Acidicapsa</taxon>
    </lineage>
</organism>
<proteinExistence type="predicted"/>
<protein>
    <submittedName>
        <fullName evidence="2">AAA family ATPase</fullName>
    </submittedName>
</protein>
<dbReference type="PANTHER" id="PTHR32182:SF0">
    <property type="entry name" value="DNA REPLICATION AND REPAIR PROTEIN RECF"/>
    <property type="match status" value="1"/>
</dbReference>
<keyword evidence="3" id="KW-1185">Reference proteome</keyword>